<keyword evidence="1" id="KW-0812">Transmembrane</keyword>
<dbReference type="EMBL" id="CP065383">
    <property type="protein sequence ID" value="QPM67988.1"/>
    <property type="molecule type" value="Genomic_DNA"/>
</dbReference>
<sequence length="554" mass="62596">MKKIFLSVLYVLALTLVFSSSLLAYDIQFIGNGVLPTPEDEANIKAYIDLGQTQAGAEDWEKWQPESSTVIILPSNEDIQNHQDILRKMEENGKLVAVSDLLDGSQYPVFPPYSVFTENYHSVVFLNFVGDGSIFLDEESIQAIQKLAPEKIFVIGTEKNSPIIQEKLAIFESIPVEVIEREKLTANYSQVANIPENPVILFFYSSRCPSCRKLKNETTPPIFEKYQDQIKVVYLDYIFSENYEKLVFLEEQWQVENTTSVELFSEAGYVTAEENENVNSKIEELIQKTISLSETDKKIVTSDTGAIEDIVFQRFKGFTPWVVAGAGVLDGLNPCAFATIIFMVNLLMVLGHDRRRILEIGVTYSITVFITYLLLGLGLFHVWQTLAAYHVFSRVVYGIMASVLLVFAILSIKDAIQYKKDKKETEFSLGLPKGFRVKINQYLKKSFSEKKLIFAAILSGFVISLLEAGCTGQIYLPTIMYIARQSTSMRAFLYLILYNAFFIIPLLVVFFGVYYGSQSKALTNFGRKNILFSKLALGSLFIVLSILLWQSALS</sequence>
<evidence type="ECO:0000313" key="5">
    <source>
        <dbReference type="Proteomes" id="UP000594463"/>
    </source>
</evidence>
<gene>
    <name evidence="4" type="ORF">RT761_01202</name>
</gene>
<feature type="transmembrane region" description="Helical" evidence="1">
    <location>
        <begin position="395"/>
        <end position="412"/>
    </location>
</feature>
<dbReference type="Gene3D" id="3.40.30.10">
    <property type="entry name" value="Glutaredoxin"/>
    <property type="match status" value="1"/>
</dbReference>
<reference evidence="4 5" key="1">
    <citation type="journal article" date="2021" name="Nat. Commun.">
        <title>Isolation of a member of the candidate phylum Atribacteria reveals a unique cell membrane structure.</title>
        <authorList>
            <person name="Taiki K."/>
            <person name="Nobu M.K."/>
            <person name="Kusada H."/>
            <person name="Meng X.-Y."/>
            <person name="Hosoki N."/>
            <person name="Uematsu K."/>
            <person name="Yoshioka H."/>
            <person name="Kamagata Y."/>
            <person name="Tamaki H."/>
        </authorList>
    </citation>
    <scope>NUCLEOTIDE SEQUENCE [LARGE SCALE GENOMIC DNA]</scope>
    <source>
        <strain evidence="4 5">RT761</strain>
    </source>
</reference>
<feature type="domain" description="Thioredoxin-like fold" evidence="3">
    <location>
        <begin position="199"/>
        <end position="288"/>
    </location>
</feature>
<dbReference type="InterPro" id="IPR036249">
    <property type="entry name" value="Thioredoxin-like_sf"/>
</dbReference>
<proteinExistence type="predicted"/>
<feature type="transmembrane region" description="Helical" evidence="1">
    <location>
        <begin position="362"/>
        <end position="383"/>
    </location>
</feature>
<feature type="transmembrane region" description="Helical" evidence="1">
    <location>
        <begin position="452"/>
        <end position="476"/>
    </location>
</feature>
<keyword evidence="1" id="KW-0472">Membrane</keyword>
<keyword evidence="1" id="KW-1133">Transmembrane helix</keyword>
<evidence type="ECO:0000313" key="4">
    <source>
        <dbReference type="EMBL" id="QPM67988.1"/>
    </source>
</evidence>
<dbReference type="Pfam" id="PF13462">
    <property type="entry name" value="Thioredoxin_4"/>
    <property type="match status" value="1"/>
</dbReference>
<accession>A0A7T1F2G3</accession>
<dbReference type="Proteomes" id="UP000594463">
    <property type="component" value="Chromosome"/>
</dbReference>
<keyword evidence="2" id="KW-0732">Signal</keyword>
<dbReference type="RefSeq" id="WP_218113154.1">
    <property type="nucleotide sequence ID" value="NZ_CP065383.1"/>
</dbReference>
<name>A0A7T1F2G3_ATRLM</name>
<evidence type="ECO:0000256" key="2">
    <source>
        <dbReference type="SAM" id="SignalP"/>
    </source>
</evidence>
<feature type="transmembrane region" description="Helical" evidence="1">
    <location>
        <begin position="331"/>
        <end position="350"/>
    </location>
</feature>
<keyword evidence="5" id="KW-1185">Reference proteome</keyword>
<dbReference type="AlphaFoldDB" id="A0A7T1F2G3"/>
<feature type="chain" id="PRO_5031493833" description="Thioredoxin-like fold domain-containing protein" evidence="2">
    <location>
        <begin position="25"/>
        <end position="554"/>
    </location>
</feature>
<organism evidence="4 5">
    <name type="scientific">Atribacter laminatus</name>
    <dbReference type="NCBI Taxonomy" id="2847778"/>
    <lineage>
        <taxon>Bacteria</taxon>
        <taxon>Pseudomonadati</taxon>
        <taxon>Atribacterota</taxon>
        <taxon>Atribacteria</taxon>
        <taxon>Atribacterales</taxon>
        <taxon>Atribacteraceae</taxon>
        <taxon>Atribacter</taxon>
    </lineage>
</organism>
<dbReference type="InterPro" id="IPR012336">
    <property type="entry name" value="Thioredoxin-like_fold"/>
</dbReference>
<dbReference type="SUPFAM" id="SSF52833">
    <property type="entry name" value="Thioredoxin-like"/>
    <property type="match status" value="1"/>
</dbReference>
<evidence type="ECO:0000259" key="3">
    <source>
        <dbReference type="Pfam" id="PF13462"/>
    </source>
</evidence>
<feature type="signal peptide" evidence="2">
    <location>
        <begin position="1"/>
        <end position="24"/>
    </location>
</feature>
<feature type="transmembrane region" description="Helical" evidence="1">
    <location>
        <begin position="529"/>
        <end position="549"/>
    </location>
</feature>
<evidence type="ECO:0000256" key="1">
    <source>
        <dbReference type="SAM" id="Phobius"/>
    </source>
</evidence>
<protein>
    <recommendedName>
        <fullName evidence="3">Thioredoxin-like fold domain-containing protein</fullName>
    </recommendedName>
</protein>
<dbReference type="KEGG" id="alam:RT761_01202"/>
<feature type="transmembrane region" description="Helical" evidence="1">
    <location>
        <begin position="496"/>
        <end position="517"/>
    </location>
</feature>